<gene>
    <name evidence="3" type="ORF">BCT50_22930</name>
</gene>
<keyword evidence="1" id="KW-0812">Transmembrane</keyword>
<dbReference type="InterPro" id="IPR050879">
    <property type="entry name" value="Acyltransferase_3"/>
</dbReference>
<feature type="domain" description="Acyltransferase 3" evidence="2">
    <location>
        <begin position="9"/>
        <end position="310"/>
    </location>
</feature>
<feature type="transmembrane region" description="Helical" evidence="1">
    <location>
        <begin position="293"/>
        <end position="314"/>
    </location>
</feature>
<evidence type="ECO:0000313" key="4">
    <source>
        <dbReference type="Proteomes" id="UP000235554"/>
    </source>
</evidence>
<dbReference type="InterPro" id="IPR002656">
    <property type="entry name" value="Acyl_transf_3_dom"/>
</dbReference>
<dbReference type="PANTHER" id="PTHR23028:SF53">
    <property type="entry name" value="ACYL_TRANSF_3 DOMAIN-CONTAINING PROTEIN"/>
    <property type="match status" value="1"/>
</dbReference>
<dbReference type="AlphaFoldDB" id="A0A855IPY0"/>
<accession>A0A855IPY0</accession>
<feature type="transmembrane region" description="Helical" evidence="1">
    <location>
        <begin position="233"/>
        <end position="252"/>
    </location>
</feature>
<dbReference type="Pfam" id="PF01757">
    <property type="entry name" value="Acyl_transf_3"/>
    <property type="match status" value="1"/>
</dbReference>
<name>A0A855IPY0_9VIBR</name>
<evidence type="ECO:0000313" key="3">
    <source>
        <dbReference type="EMBL" id="PMM58014.1"/>
    </source>
</evidence>
<feature type="transmembrane region" description="Helical" evidence="1">
    <location>
        <begin position="49"/>
        <end position="67"/>
    </location>
</feature>
<reference evidence="4" key="1">
    <citation type="submission" date="2016-07" db="EMBL/GenBank/DDBJ databases">
        <title>Nontailed viruses are major unrecognized killers of bacteria in the ocean.</title>
        <authorList>
            <person name="Kauffman K."/>
            <person name="Hussain F."/>
            <person name="Yang J."/>
            <person name="Arevalo P."/>
            <person name="Brown J."/>
            <person name="Cutler M."/>
            <person name="Kelly L."/>
            <person name="Polz M.F."/>
        </authorList>
    </citation>
    <scope>NUCLEOTIDE SEQUENCE [LARGE SCALE GENOMIC DNA]</scope>
    <source>
        <strain evidence="4">10N.261.48.A1</strain>
    </source>
</reference>
<feature type="transmembrane region" description="Helical" evidence="1">
    <location>
        <begin position="87"/>
        <end position="104"/>
    </location>
</feature>
<dbReference type="Proteomes" id="UP000235554">
    <property type="component" value="Unassembled WGS sequence"/>
</dbReference>
<keyword evidence="1" id="KW-1133">Transmembrane helix</keyword>
<feature type="transmembrane region" description="Helical" evidence="1">
    <location>
        <begin position="259"/>
        <end position="281"/>
    </location>
</feature>
<evidence type="ECO:0000259" key="2">
    <source>
        <dbReference type="Pfam" id="PF01757"/>
    </source>
</evidence>
<dbReference type="GO" id="GO:0016020">
    <property type="term" value="C:membrane"/>
    <property type="evidence" value="ECO:0007669"/>
    <property type="project" value="TreeGrafter"/>
</dbReference>
<keyword evidence="1" id="KW-0472">Membrane</keyword>
<dbReference type="EMBL" id="MCZJ01000014">
    <property type="protein sequence ID" value="PMM58014.1"/>
    <property type="molecule type" value="Genomic_DNA"/>
</dbReference>
<feature type="transmembrane region" description="Helical" evidence="1">
    <location>
        <begin position="183"/>
        <end position="205"/>
    </location>
</feature>
<dbReference type="GO" id="GO:0000271">
    <property type="term" value="P:polysaccharide biosynthetic process"/>
    <property type="evidence" value="ECO:0007669"/>
    <property type="project" value="TreeGrafter"/>
</dbReference>
<proteinExistence type="predicted"/>
<dbReference type="RefSeq" id="WP_102362146.1">
    <property type="nucleotide sequence ID" value="NZ_MCWT02000003.1"/>
</dbReference>
<dbReference type="GO" id="GO:0016747">
    <property type="term" value="F:acyltransferase activity, transferring groups other than amino-acyl groups"/>
    <property type="evidence" value="ECO:0007669"/>
    <property type="project" value="InterPro"/>
</dbReference>
<evidence type="ECO:0000256" key="1">
    <source>
        <dbReference type="SAM" id="Phobius"/>
    </source>
</evidence>
<feature type="transmembrane region" description="Helical" evidence="1">
    <location>
        <begin position="12"/>
        <end position="29"/>
    </location>
</feature>
<sequence length="339" mass="39591">MLKTKNRIKELDGLRGIAILTVVIFHYFYRYNDLYNHIDVIYDWANYGQYGVWLFFIISGFVIYSSLDRVSNSLAFIYSRFIRLYPAYWFCVVITFTVVSFFGLDGREVTLSDMLINLSMLQMFIGVPHVDGAYWSLTVELIFYFWIFILLKSKSVDKIEIFLVLFLAISFICKVYIPDVNKYFKFIVMVEYSPLFCLGVSLYLFFINQRRIINSCVSFFSVAVLIIDKSADVQLVMLIVVSLFIAGVNGYISVLRSKVLLFFGYISYPFYLLHQNVGYVILNMLYEINVNGYIAVVLTFLFLVFLSWITTSYIEKPIRNRVNVIFEYLNNKKTSIVGS</sequence>
<feature type="transmembrane region" description="Helical" evidence="1">
    <location>
        <begin position="133"/>
        <end position="151"/>
    </location>
</feature>
<dbReference type="PANTHER" id="PTHR23028">
    <property type="entry name" value="ACETYLTRANSFERASE"/>
    <property type="match status" value="1"/>
</dbReference>
<comment type="caution">
    <text evidence="3">The sequence shown here is derived from an EMBL/GenBank/DDBJ whole genome shotgun (WGS) entry which is preliminary data.</text>
</comment>
<feature type="transmembrane region" description="Helical" evidence="1">
    <location>
        <begin position="158"/>
        <end position="177"/>
    </location>
</feature>
<feature type="transmembrane region" description="Helical" evidence="1">
    <location>
        <begin position="212"/>
        <end position="227"/>
    </location>
</feature>
<organism evidence="3 4">
    <name type="scientific">Vibrio lentus</name>
    <dbReference type="NCBI Taxonomy" id="136468"/>
    <lineage>
        <taxon>Bacteria</taxon>
        <taxon>Pseudomonadati</taxon>
        <taxon>Pseudomonadota</taxon>
        <taxon>Gammaproteobacteria</taxon>
        <taxon>Vibrionales</taxon>
        <taxon>Vibrionaceae</taxon>
        <taxon>Vibrio</taxon>
    </lineage>
</organism>
<protein>
    <recommendedName>
        <fullName evidence="2">Acyltransferase 3 domain-containing protein</fullName>
    </recommendedName>
</protein>